<protein>
    <submittedName>
        <fullName evidence="3">Uncharacterized protein</fullName>
    </submittedName>
</protein>
<accession>A0A2G2UYS3</accession>
<reference evidence="3 4" key="2">
    <citation type="journal article" date="2017" name="J. Anim. Genet.">
        <title>Multiple reference genome sequences of hot pepper reveal the massive evolution of plant disease resistance genes by retroduplication.</title>
        <authorList>
            <person name="Kim S."/>
            <person name="Park J."/>
            <person name="Yeom S.-I."/>
            <person name="Kim Y.-M."/>
            <person name="Seo E."/>
            <person name="Kim K.-T."/>
            <person name="Kim M.-S."/>
            <person name="Lee J.M."/>
            <person name="Cheong K."/>
            <person name="Shin H.-S."/>
            <person name="Kim S.-B."/>
            <person name="Han K."/>
            <person name="Lee J."/>
            <person name="Park M."/>
            <person name="Lee H.-A."/>
            <person name="Lee H.-Y."/>
            <person name="Lee Y."/>
            <person name="Oh S."/>
            <person name="Lee J.H."/>
            <person name="Choi E."/>
            <person name="Choi E."/>
            <person name="Lee S.E."/>
            <person name="Jeon J."/>
            <person name="Kim H."/>
            <person name="Choi G."/>
            <person name="Song H."/>
            <person name="Lee J."/>
            <person name="Lee S.-C."/>
            <person name="Kwon J.-K."/>
            <person name="Lee H.-Y."/>
            <person name="Koo N."/>
            <person name="Hong Y."/>
            <person name="Kim R.W."/>
            <person name="Kang W.-H."/>
            <person name="Huh J.H."/>
            <person name="Kang B.-C."/>
            <person name="Yang T.-J."/>
            <person name="Lee Y.-H."/>
            <person name="Bennetzen J.L."/>
            <person name="Choi D."/>
        </authorList>
    </citation>
    <scope>NUCLEOTIDE SEQUENCE [LARGE SCALE GENOMIC DNA]</scope>
    <source>
        <strain evidence="3 4">cv. PBC81</strain>
    </source>
</reference>
<evidence type="ECO:0000313" key="4">
    <source>
        <dbReference type="Proteomes" id="UP000224567"/>
    </source>
</evidence>
<dbReference type="EMBL" id="MLFT02001193">
    <property type="protein sequence ID" value="PHT25906.1"/>
    <property type="molecule type" value="Genomic_DNA"/>
</dbReference>
<organism evidence="3 4">
    <name type="scientific">Capsicum baccatum</name>
    <name type="common">Peruvian pepper</name>
    <dbReference type="NCBI Taxonomy" id="33114"/>
    <lineage>
        <taxon>Eukaryota</taxon>
        <taxon>Viridiplantae</taxon>
        <taxon>Streptophyta</taxon>
        <taxon>Embryophyta</taxon>
        <taxon>Tracheophyta</taxon>
        <taxon>Spermatophyta</taxon>
        <taxon>Magnoliopsida</taxon>
        <taxon>eudicotyledons</taxon>
        <taxon>Gunneridae</taxon>
        <taxon>Pentapetalae</taxon>
        <taxon>asterids</taxon>
        <taxon>lamiids</taxon>
        <taxon>Solanales</taxon>
        <taxon>Solanaceae</taxon>
        <taxon>Solanoideae</taxon>
        <taxon>Capsiceae</taxon>
        <taxon>Capsicum</taxon>
    </lineage>
</organism>
<keyword evidence="4" id="KW-1185">Reference proteome</keyword>
<dbReference type="Proteomes" id="UP000224567">
    <property type="component" value="Unassembled WGS sequence"/>
</dbReference>
<name>A0A2G2UYS3_CAPBA</name>
<dbReference type="EMBL" id="MLFT02012276">
    <property type="protein sequence ID" value="PHT24560.1"/>
    <property type="molecule type" value="Genomic_DNA"/>
</dbReference>
<dbReference type="OrthoDB" id="1738484at2759"/>
<comment type="caution">
    <text evidence="3">The sequence shown here is derived from an EMBL/GenBank/DDBJ whole genome shotgun (WGS) entry which is preliminary data.</text>
</comment>
<reference evidence="3 4" key="1">
    <citation type="journal article" date="2017" name="Genome Biol.">
        <title>New reference genome sequences of hot pepper reveal the massive evolution of plant disease-resistance genes by retroduplication.</title>
        <authorList>
            <person name="Kim S."/>
            <person name="Park J."/>
            <person name="Yeom S.I."/>
            <person name="Kim Y.M."/>
            <person name="Seo E."/>
            <person name="Kim K.T."/>
            <person name="Kim M.S."/>
            <person name="Lee J.M."/>
            <person name="Cheong K."/>
            <person name="Shin H.S."/>
            <person name="Kim S.B."/>
            <person name="Han K."/>
            <person name="Lee J."/>
            <person name="Park M."/>
            <person name="Lee H.A."/>
            <person name="Lee H.Y."/>
            <person name="Lee Y."/>
            <person name="Oh S."/>
            <person name="Lee J.H."/>
            <person name="Choi E."/>
            <person name="Choi E."/>
            <person name="Lee S.E."/>
            <person name="Jeon J."/>
            <person name="Kim H."/>
            <person name="Choi G."/>
            <person name="Song H."/>
            <person name="Lee J."/>
            <person name="Lee S.C."/>
            <person name="Kwon J.K."/>
            <person name="Lee H.Y."/>
            <person name="Koo N."/>
            <person name="Hong Y."/>
            <person name="Kim R.W."/>
            <person name="Kang W.H."/>
            <person name="Huh J.H."/>
            <person name="Kang B.C."/>
            <person name="Yang T.J."/>
            <person name="Lee Y.H."/>
            <person name="Bennetzen J.L."/>
            <person name="Choi D."/>
        </authorList>
    </citation>
    <scope>NUCLEOTIDE SEQUENCE [LARGE SCALE GENOMIC DNA]</scope>
    <source>
        <strain evidence="4">cv. PBC81</strain>
        <strain evidence="3">PBC81</strain>
        <tissue evidence="3">Leaf</tissue>
    </source>
</reference>
<gene>
    <name evidence="3" type="ORF">CQW23_34475</name>
    <name evidence="2" type="ORF">CQW23_35729</name>
</gene>
<dbReference type="AlphaFoldDB" id="A0A2G2UYS3"/>
<dbReference type="PANTHER" id="PTHR33205">
    <property type="entry name" value="TRANSMEMBRANE PROTEIN"/>
    <property type="match status" value="1"/>
</dbReference>
<feature type="region of interest" description="Disordered" evidence="1">
    <location>
        <begin position="95"/>
        <end position="115"/>
    </location>
</feature>
<sequence>MASGVTCVQRLDGSRDSAIHTKYCILLHSSSMQEPRYPLPRVVFVYRRSTGPPDARRGQGEALVQSFGEPRPRETPHLLNTFAGSFCCAGFDNDPSAANRPRRRDPNISPDHSIGRSDGWCVQRAGMLSTRADDSRLLGIPR</sequence>
<proteinExistence type="predicted"/>
<dbReference type="AntiFam" id="ANF00034">
    <property type="entry name" value="Antisense to 5.8S rRNA"/>
</dbReference>
<dbReference type="PANTHER" id="PTHR33205:SF1">
    <property type="entry name" value="TRANSMEMBRANE PROTEIN"/>
    <property type="match status" value="1"/>
</dbReference>
<evidence type="ECO:0000313" key="3">
    <source>
        <dbReference type="EMBL" id="PHT25906.1"/>
    </source>
</evidence>
<evidence type="ECO:0000256" key="1">
    <source>
        <dbReference type="SAM" id="MobiDB-lite"/>
    </source>
</evidence>
<evidence type="ECO:0000313" key="2">
    <source>
        <dbReference type="EMBL" id="PHT24560.1"/>
    </source>
</evidence>